<reference evidence="2" key="1">
    <citation type="submission" date="2018-05" db="EMBL/GenBank/DDBJ databases">
        <authorList>
            <person name="Nie L."/>
        </authorList>
    </citation>
    <scope>NUCLEOTIDE SEQUENCE [LARGE SCALE GENOMIC DNA]</scope>
    <source>
        <strain evidence="2">NL</strain>
    </source>
</reference>
<dbReference type="AlphaFoldDB" id="A0A328BW22"/>
<evidence type="ECO:0000313" key="1">
    <source>
        <dbReference type="EMBL" id="RAK70246.1"/>
    </source>
</evidence>
<organism evidence="1 2">
    <name type="scientific">Hymenobacter edaphi</name>
    <dbReference type="NCBI Taxonomy" id="2211146"/>
    <lineage>
        <taxon>Bacteria</taxon>
        <taxon>Pseudomonadati</taxon>
        <taxon>Bacteroidota</taxon>
        <taxon>Cytophagia</taxon>
        <taxon>Cytophagales</taxon>
        <taxon>Hymenobacteraceae</taxon>
        <taxon>Hymenobacter</taxon>
    </lineage>
</organism>
<name>A0A328BW22_9BACT</name>
<dbReference type="OrthoDB" id="886978at2"/>
<comment type="caution">
    <text evidence="1">The sequence shown here is derived from an EMBL/GenBank/DDBJ whole genome shotgun (WGS) entry which is preliminary data.</text>
</comment>
<accession>A0A328BW22</accession>
<evidence type="ECO:0000313" key="2">
    <source>
        <dbReference type="Proteomes" id="UP000248553"/>
    </source>
</evidence>
<dbReference type="EMBL" id="QHKM01000001">
    <property type="protein sequence ID" value="RAK70246.1"/>
    <property type="molecule type" value="Genomic_DNA"/>
</dbReference>
<dbReference type="RefSeq" id="WP_111476980.1">
    <property type="nucleotide sequence ID" value="NZ_QHKM01000001.1"/>
</dbReference>
<keyword evidence="2" id="KW-1185">Reference proteome</keyword>
<gene>
    <name evidence="1" type="ORF">DLM85_05200</name>
</gene>
<protein>
    <submittedName>
        <fullName evidence="1">Uncharacterized protein</fullName>
    </submittedName>
</protein>
<sequence>MDEAYFLAIGFERWVSLLPLQTTMYVHRCPARDGARLYLSIPPTAAAESSAAARASLEARVERFFSKHGGRTPVALQRLTPVT</sequence>
<dbReference type="Proteomes" id="UP000248553">
    <property type="component" value="Unassembled WGS sequence"/>
</dbReference>
<proteinExistence type="predicted"/>